<evidence type="ECO:0000313" key="1">
    <source>
        <dbReference type="EMBL" id="TRB75732.1"/>
    </source>
</evidence>
<dbReference type="Proteomes" id="UP000315164">
    <property type="component" value="Unassembled WGS sequence"/>
</dbReference>
<comment type="caution">
    <text evidence="1">The sequence shown here is derived from an EMBL/GenBank/DDBJ whole genome shotgun (WGS) entry which is preliminary data.</text>
</comment>
<proteinExistence type="predicted"/>
<name>A0A547DQ48_MANHA</name>
<dbReference type="EMBL" id="VAJB01000004">
    <property type="protein sequence ID" value="TRB75732.1"/>
    <property type="molecule type" value="Genomic_DNA"/>
</dbReference>
<accession>A0A547DQ48</accession>
<sequence length="130" mass="14654">MDKQYNFTIHYSLFTIHYSLFTIHYSLFTIHYTDTRYNKNGQGAVSERNIIDAKNRFKASHPYAKIISCVRGSETYVTRPAKANATTKSVKEKQSQPQESSSLSSMLLGAAVTAGVGFVANKWFSKKDNT</sequence>
<dbReference type="AlphaFoldDB" id="A0A547DQ48"/>
<dbReference type="RefSeq" id="WP_006249077.1">
    <property type="nucleotide sequence ID" value="NZ_CP017501.1"/>
</dbReference>
<protein>
    <submittedName>
        <fullName evidence="1">Uncharacterized protein</fullName>
    </submittedName>
</protein>
<evidence type="ECO:0000313" key="2">
    <source>
        <dbReference type="Proteomes" id="UP000315164"/>
    </source>
</evidence>
<reference evidence="1 2" key="1">
    <citation type="journal article" date="2019" name="Vet. Microbiol.">
        <title>Genetic characterization of susceptible and multi-drug resistant Mannheimia haemolytica isolated from high-risk stocker calves prior to and after antimicrobial metaphylaxis.</title>
        <authorList>
            <person name="Snyder E.R."/>
            <person name="Alvarez-Narvaez S."/>
            <person name="Credille B.C."/>
        </authorList>
    </citation>
    <scope>NUCLEOTIDE SEQUENCE [LARGE SCALE GENOMIC DNA]</scope>
    <source>
        <strain evidence="1 2">UGA-R5-128-1</strain>
    </source>
</reference>
<gene>
    <name evidence="1" type="ORF">FEA53_03480</name>
</gene>
<organism evidence="1 2">
    <name type="scientific">Mannheimia haemolytica</name>
    <name type="common">Pasteurella haemolytica</name>
    <dbReference type="NCBI Taxonomy" id="75985"/>
    <lineage>
        <taxon>Bacteria</taxon>
        <taxon>Pseudomonadati</taxon>
        <taxon>Pseudomonadota</taxon>
        <taxon>Gammaproteobacteria</taxon>
        <taxon>Pasteurellales</taxon>
        <taxon>Pasteurellaceae</taxon>
        <taxon>Mannheimia</taxon>
    </lineage>
</organism>